<evidence type="ECO:0000256" key="1">
    <source>
        <dbReference type="SAM" id="MobiDB-lite"/>
    </source>
</evidence>
<accession>A0A4C1Y4Q2</accession>
<name>A0A4C1Y4Q2_EUMVA</name>
<dbReference type="Proteomes" id="UP000299102">
    <property type="component" value="Unassembled WGS sequence"/>
</dbReference>
<sequence>MLAELQRQPRRKRWANMLNFCRIEVRSKAVTDEFLPSASRRRDVDSASQTAVVDGPGPAPGGAAARGASASMSNEEIAGAHVPAVKSQQRSSRAPFAGAPARAPGRTHCSPCLIALILFRSVIQARAAGNFSMKEAAKNLSRAGGWRAASPRRPMSRTRATTPPPTYVWKLVALLMAWPAHCQERGAKFLMGCTYAAASFVPDNFQQLNKGRRKCHVKFHIEAALQRGRSGRSGITVAVTSRPRESVWQRATAACVAIPS</sequence>
<feature type="compositionally biased region" description="Low complexity" evidence="1">
    <location>
        <begin position="90"/>
        <end position="102"/>
    </location>
</feature>
<evidence type="ECO:0000313" key="3">
    <source>
        <dbReference type="Proteomes" id="UP000299102"/>
    </source>
</evidence>
<proteinExistence type="predicted"/>
<protein>
    <submittedName>
        <fullName evidence="2">Uncharacterized protein</fullName>
    </submittedName>
</protein>
<dbReference type="AlphaFoldDB" id="A0A4C1Y4Q2"/>
<comment type="caution">
    <text evidence="2">The sequence shown here is derived from an EMBL/GenBank/DDBJ whole genome shotgun (WGS) entry which is preliminary data.</text>
</comment>
<feature type="region of interest" description="Disordered" evidence="1">
    <location>
        <begin position="37"/>
        <end position="102"/>
    </location>
</feature>
<dbReference type="EMBL" id="BGZK01001043">
    <property type="protein sequence ID" value="GBP69519.1"/>
    <property type="molecule type" value="Genomic_DNA"/>
</dbReference>
<evidence type="ECO:0000313" key="2">
    <source>
        <dbReference type="EMBL" id="GBP69519.1"/>
    </source>
</evidence>
<organism evidence="2 3">
    <name type="scientific">Eumeta variegata</name>
    <name type="common">Bagworm moth</name>
    <name type="synonym">Eumeta japonica</name>
    <dbReference type="NCBI Taxonomy" id="151549"/>
    <lineage>
        <taxon>Eukaryota</taxon>
        <taxon>Metazoa</taxon>
        <taxon>Ecdysozoa</taxon>
        <taxon>Arthropoda</taxon>
        <taxon>Hexapoda</taxon>
        <taxon>Insecta</taxon>
        <taxon>Pterygota</taxon>
        <taxon>Neoptera</taxon>
        <taxon>Endopterygota</taxon>
        <taxon>Lepidoptera</taxon>
        <taxon>Glossata</taxon>
        <taxon>Ditrysia</taxon>
        <taxon>Tineoidea</taxon>
        <taxon>Psychidae</taxon>
        <taxon>Oiketicinae</taxon>
        <taxon>Eumeta</taxon>
    </lineage>
</organism>
<gene>
    <name evidence="2" type="ORF">EVAR_88419_1</name>
</gene>
<reference evidence="2 3" key="1">
    <citation type="journal article" date="2019" name="Commun. Biol.">
        <title>The bagworm genome reveals a unique fibroin gene that provides high tensile strength.</title>
        <authorList>
            <person name="Kono N."/>
            <person name="Nakamura H."/>
            <person name="Ohtoshi R."/>
            <person name="Tomita M."/>
            <person name="Numata K."/>
            <person name="Arakawa K."/>
        </authorList>
    </citation>
    <scope>NUCLEOTIDE SEQUENCE [LARGE SCALE GENOMIC DNA]</scope>
</reference>
<keyword evidence="3" id="KW-1185">Reference proteome</keyword>